<dbReference type="EMBL" id="JAWDGP010005032">
    <property type="protein sequence ID" value="KAK3760267.1"/>
    <property type="molecule type" value="Genomic_DNA"/>
</dbReference>
<evidence type="ECO:0000313" key="2">
    <source>
        <dbReference type="Proteomes" id="UP001283361"/>
    </source>
</evidence>
<accession>A0AAE0Z033</accession>
<reference evidence="1" key="1">
    <citation type="journal article" date="2023" name="G3 (Bethesda)">
        <title>A reference genome for the long-term kleptoplast-retaining sea slug Elysia crispata morphotype clarki.</title>
        <authorList>
            <person name="Eastman K.E."/>
            <person name="Pendleton A.L."/>
            <person name="Shaikh M.A."/>
            <person name="Suttiyut T."/>
            <person name="Ogas R."/>
            <person name="Tomko P."/>
            <person name="Gavelis G."/>
            <person name="Widhalm J.R."/>
            <person name="Wisecaver J.H."/>
        </authorList>
    </citation>
    <scope>NUCLEOTIDE SEQUENCE</scope>
    <source>
        <strain evidence="1">ECLA1</strain>
    </source>
</reference>
<name>A0AAE0Z033_9GAST</name>
<organism evidence="1 2">
    <name type="scientific">Elysia crispata</name>
    <name type="common">lettuce slug</name>
    <dbReference type="NCBI Taxonomy" id="231223"/>
    <lineage>
        <taxon>Eukaryota</taxon>
        <taxon>Metazoa</taxon>
        <taxon>Spiralia</taxon>
        <taxon>Lophotrochozoa</taxon>
        <taxon>Mollusca</taxon>
        <taxon>Gastropoda</taxon>
        <taxon>Heterobranchia</taxon>
        <taxon>Euthyneura</taxon>
        <taxon>Panpulmonata</taxon>
        <taxon>Sacoglossa</taxon>
        <taxon>Placobranchoidea</taxon>
        <taxon>Plakobranchidae</taxon>
        <taxon>Elysia</taxon>
    </lineage>
</organism>
<evidence type="ECO:0000313" key="1">
    <source>
        <dbReference type="EMBL" id="KAK3760267.1"/>
    </source>
</evidence>
<gene>
    <name evidence="1" type="ORF">RRG08_066021</name>
</gene>
<dbReference type="Proteomes" id="UP001283361">
    <property type="component" value="Unassembled WGS sequence"/>
</dbReference>
<sequence length="118" mass="13059">MMAGFQPVMSHVMAGHVSGQDQTNHAPMYDEQTPLAVVESSRPRQIYGCGFSFEERLHRKENEARCKNLPRGDSGGKLVYPASPSINLNVCNWCVAVTSPTDEWLQCLQLICGCNVCN</sequence>
<comment type="caution">
    <text evidence="1">The sequence shown here is derived from an EMBL/GenBank/DDBJ whole genome shotgun (WGS) entry which is preliminary data.</text>
</comment>
<dbReference type="AlphaFoldDB" id="A0AAE0Z033"/>
<keyword evidence="2" id="KW-1185">Reference proteome</keyword>
<proteinExistence type="predicted"/>
<protein>
    <submittedName>
        <fullName evidence="1">Uncharacterized protein</fullName>
    </submittedName>
</protein>